<gene>
    <name evidence="2" type="ORF">PHYPA_012689</name>
</gene>
<evidence type="ECO:0000313" key="2">
    <source>
        <dbReference type="EMBL" id="PNR48214.1"/>
    </source>
</evidence>
<proteinExistence type="predicted"/>
<feature type="region of interest" description="Disordered" evidence="1">
    <location>
        <begin position="131"/>
        <end position="152"/>
    </location>
</feature>
<keyword evidence="4" id="KW-1185">Reference proteome</keyword>
<evidence type="ECO:0000313" key="4">
    <source>
        <dbReference type="Proteomes" id="UP000006727"/>
    </source>
</evidence>
<evidence type="ECO:0000256" key="1">
    <source>
        <dbReference type="SAM" id="MobiDB-lite"/>
    </source>
</evidence>
<dbReference type="InParanoid" id="A0A2K1K365"/>
<sequence>MPVSTNPIHYTEQPAPTQTNGKISNFRIYEHTDNPTNQLAIRFSKQKHNYLMQREPSHLSFIPMPQCFALSLDIVWATRFASFAPSHATFSLALLFQRSLHTYEQACRFFRTLGDDRQHPTIDKNLLSPSSLSSRAATASPRARRKQRQQPPRRYSRYFCKCDATFSRVNPSTFISCMIVFGTAFLIPNRGLFNVRAFASSLLFTGPPPESVSSKSESASFLAFFADPPPLLLSSPLPPYDELSGLLSYPDPYPCNPFFMNGSPELCSDLPSLGLHTGTQTNGQSGNGMCITCIFKLFERWERVERHGSRSLNLQIKKASMGFSTQPRPFSPTPPHRISPPQIRIPPTVPSSKRYVTNRITSSGPPFHAPPPRRPTSPSKASSSLLLLLLLTLLLRLRLRCVPCLFRI</sequence>
<organism evidence="2">
    <name type="scientific">Physcomitrium patens</name>
    <name type="common">Spreading-leaved earth moss</name>
    <name type="synonym">Physcomitrella patens</name>
    <dbReference type="NCBI Taxonomy" id="3218"/>
    <lineage>
        <taxon>Eukaryota</taxon>
        <taxon>Viridiplantae</taxon>
        <taxon>Streptophyta</taxon>
        <taxon>Embryophyta</taxon>
        <taxon>Bryophyta</taxon>
        <taxon>Bryophytina</taxon>
        <taxon>Bryopsida</taxon>
        <taxon>Funariidae</taxon>
        <taxon>Funariales</taxon>
        <taxon>Funariaceae</taxon>
        <taxon>Physcomitrium</taxon>
    </lineage>
</organism>
<accession>A0A2K1K365</accession>
<protein>
    <submittedName>
        <fullName evidence="2 3">Uncharacterized protein</fullName>
    </submittedName>
</protein>
<dbReference type="EMBL" id="ABEU02000009">
    <property type="protein sequence ID" value="PNR48214.1"/>
    <property type="molecule type" value="Genomic_DNA"/>
</dbReference>
<feature type="compositionally biased region" description="Pro residues" evidence="1">
    <location>
        <begin position="329"/>
        <end position="349"/>
    </location>
</feature>
<dbReference type="AlphaFoldDB" id="A0A2K1K365"/>
<reference evidence="2 4" key="1">
    <citation type="journal article" date="2008" name="Science">
        <title>The Physcomitrella genome reveals evolutionary insights into the conquest of land by plants.</title>
        <authorList>
            <person name="Rensing S."/>
            <person name="Lang D."/>
            <person name="Zimmer A."/>
            <person name="Terry A."/>
            <person name="Salamov A."/>
            <person name="Shapiro H."/>
            <person name="Nishiyama T."/>
            <person name="Perroud P.-F."/>
            <person name="Lindquist E."/>
            <person name="Kamisugi Y."/>
            <person name="Tanahashi T."/>
            <person name="Sakakibara K."/>
            <person name="Fujita T."/>
            <person name="Oishi K."/>
            <person name="Shin-I T."/>
            <person name="Kuroki Y."/>
            <person name="Toyoda A."/>
            <person name="Suzuki Y."/>
            <person name="Hashimoto A."/>
            <person name="Yamaguchi K."/>
            <person name="Sugano A."/>
            <person name="Kohara Y."/>
            <person name="Fujiyama A."/>
            <person name="Anterola A."/>
            <person name="Aoki S."/>
            <person name="Ashton N."/>
            <person name="Barbazuk W.B."/>
            <person name="Barker E."/>
            <person name="Bennetzen J."/>
            <person name="Bezanilla M."/>
            <person name="Blankenship R."/>
            <person name="Cho S.H."/>
            <person name="Dutcher S."/>
            <person name="Estelle M."/>
            <person name="Fawcett J.A."/>
            <person name="Gundlach H."/>
            <person name="Hanada K."/>
            <person name="Heyl A."/>
            <person name="Hicks K.A."/>
            <person name="Hugh J."/>
            <person name="Lohr M."/>
            <person name="Mayer K."/>
            <person name="Melkozernov A."/>
            <person name="Murata T."/>
            <person name="Nelson D."/>
            <person name="Pils B."/>
            <person name="Prigge M."/>
            <person name="Reiss B."/>
            <person name="Renner T."/>
            <person name="Rombauts S."/>
            <person name="Rushton P."/>
            <person name="Sanderfoot A."/>
            <person name="Schween G."/>
            <person name="Shiu S.-H."/>
            <person name="Stueber K."/>
            <person name="Theodoulou F.L."/>
            <person name="Tu H."/>
            <person name="Van de Peer Y."/>
            <person name="Verrier P.J."/>
            <person name="Waters E."/>
            <person name="Wood A."/>
            <person name="Yang L."/>
            <person name="Cove D."/>
            <person name="Cuming A."/>
            <person name="Hasebe M."/>
            <person name="Lucas S."/>
            <person name="Mishler D.B."/>
            <person name="Reski R."/>
            <person name="Grigoriev I."/>
            <person name="Quatrano R.S."/>
            <person name="Boore J.L."/>
        </authorList>
    </citation>
    <scope>NUCLEOTIDE SEQUENCE [LARGE SCALE GENOMIC DNA]</scope>
    <source>
        <strain evidence="3 4">cv. Gransden 2004</strain>
    </source>
</reference>
<dbReference type="EnsemblPlants" id="Pp3c9_14270V3.1">
    <property type="protein sequence ID" value="Pp3c9_14270V3.1"/>
    <property type="gene ID" value="Pp3c9_14270"/>
</dbReference>
<evidence type="ECO:0000313" key="3">
    <source>
        <dbReference type="EnsemblPlants" id="Pp3c9_14270V3.1"/>
    </source>
</evidence>
<reference evidence="2 4" key="2">
    <citation type="journal article" date="2018" name="Plant J.">
        <title>The Physcomitrella patens chromosome-scale assembly reveals moss genome structure and evolution.</title>
        <authorList>
            <person name="Lang D."/>
            <person name="Ullrich K.K."/>
            <person name="Murat F."/>
            <person name="Fuchs J."/>
            <person name="Jenkins J."/>
            <person name="Haas F.B."/>
            <person name="Piednoel M."/>
            <person name="Gundlach H."/>
            <person name="Van Bel M."/>
            <person name="Meyberg R."/>
            <person name="Vives C."/>
            <person name="Morata J."/>
            <person name="Symeonidi A."/>
            <person name="Hiss M."/>
            <person name="Muchero W."/>
            <person name="Kamisugi Y."/>
            <person name="Saleh O."/>
            <person name="Blanc G."/>
            <person name="Decker E.L."/>
            <person name="van Gessel N."/>
            <person name="Grimwood J."/>
            <person name="Hayes R.D."/>
            <person name="Graham S.W."/>
            <person name="Gunter L.E."/>
            <person name="McDaniel S.F."/>
            <person name="Hoernstein S.N.W."/>
            <person name="Larsson A."/>
            <person name="Li F.W."/>
            <person name="Perroud P.F."/>
            <person name="Phillips J."/>
            <person name="Ranjan P."/>
            <person name="Rokshar D.S."/>
            <person name="Rothfels C.J."/>
            <person name="Schneider L."/>
            <person name="Shu S."/>
            <person name="Stevenson D.W."/>
            <person name="Thummler F."/>
            <person name="Tillich M."/>
            <person name="Villarreal Aguilar J.C."/>
            <person name="Widiez T."/>
            <person name="Wong G.K."/>
            <person name="Wymore A."/>
            <person name="Zhang Y."/>
            <person name="Zimmer A.D."/>
            <person name="Quatrano R.S."/>
            <person name="Mayer K.F.X."/>
            <person name="Goodstein D."/>
            <person name="Casacuberta J.M."/>
            <person name="Vandepoele K."/>
            <person name="Reski R."/>
            <person name="Cuming A.C."/>
            <person name="Tuskan G.A."/>
            <person name="Maumus F."/>
            <person name="Salse J."/>
            <person name="Schmutz J."/>
            <person name="Rensing S.A."/>
        </authorList>
    </citation>
    <scope>NUCLEOTIDE SEQUENCE [LARGE SCALE GENOMIC DNA]</scope>
    <source>
        <strain evidence="3 4">cv. Gransden 2004</strain>
    </source>
</reference>
<reference evidence="3" key="3">
    <citation type="submission" date="2020-12" db="UniProtKB">
        <authorList>
            <consortium name="EnsemblPlants"/>
        </authorList>
    </citation>
    <scope>IDENTIFICATION</scope>
</reference>
<name>A0A2K1K365_PHYPA</name>
<feature type="compositionally biased region" description="Polar residues" evidence="1">
    <location>
        <begin position="350"/>
        <end position="364"/>
    </location>
</feature>
<dbReference type="Proteomes" id="UP000006727">
    <property type="component" value="Chromosome 9"/>
</dbReference>
<feature type="compositionally biased region" description="Low complexity" evidence="1">
    <location>
        <begin position="131"/>
        <end position="141"/>
    </location>
</feature>
<dbReference type="Gramene" id="Pp3c9_14270V3.1">
    <property type="protein sequence ID" value="Pp3c9_14270V3.1"/>
    <property type="gene ID" value="Pp3c9_14270"/>
</dbReference>
<feature type="region of interest" description="Disordered" evidence="1">
    <location>
        <begin position="323"/>
        <end position="380"/>
    </location>
</feature>